<feature type="transmembrane region" description="Helical" evidence="8">
    <location>
        <begin position="349"/>
        <end position="370"/>
    </location>
</feature>
<feature type="transmembrane region" description="Helical" evidence="8">
    <location>
        <begin position="286"/>
        <end position="309"/>
    </location>
</feature>
<evidence type="ECO:0000256" key="7">
    <source>
        <dbReference type="ARBA" id="ARBA00043987"/>
    </source>
</evidence>
<keyword evidence="5 8" id="KW-1133">Transmembrane helix</keyword>
<dbReference type="GO" id="GO:0016020">
    <property type="term" value="C:membrane"/>
    <property type="evidence" value="ECO:0007669"/>
    <property type="project" value="UniProtKB-SubCell"/>
</dbReference>
<dbReference type="InterPro" id="IPR049829">
    <property type="entry name" value="MptA/B-like"/>
</dbReference>
<dbReference type="Pfam" id="PF26314">
    <property type="entry name" value="MptA_B_family"/>
    <property type="match status" value="1"/>
</dbReference>
<dbReference type="GO" id="GO:0016757">
    <property type="term" value="F:glycosyltransferase activity"/>
    <property type="evidence" value="ECO:0007669"/>
    <property type="project" value="UniProtKB-KW"/>
</dbReference>
<evidence type="ECO:0000256" key="4">
    <source>
        <dbReference type="ARBA" id="ARBA00022692"/>
    </source>
</evidence>
<evidence type="ECO:0008006" key="11">
    <source>
        <dbReference type="Google" id="ProtNLM"/>
    </source>
</evidence>
<comment type="caution">
    <text evidence="9">The sequence shown here is derived from an EMBL/GenBank/DDBJ whole genome shotgun (WGS) entry which is preliminary data.</text>
</comment>
<evidence type="ECO:0000256" key="1">
    <source>
        <dbReference type="ARBA" id="ARBA00004141"/>
    </source>
</evidence>
<dbReference type="AlphaFoldDB" id="A0A5N0VKH7"/>
<keyword evidence="3" id="KW-0808">Transferase</keyword>
<feature type="transmembrane region" description="Helical" evidence="8">
    <location>
        <begin position="382"/>
        <end position="402"/>
    </location>
</feature>
<comment type="similarity">
    <text evidence="7">Belongs to the MptA/B family.</text>
</comment>
<feature type="transmembrane region" description="Helical" evidence="8">
    <location>
        <begin position="169"/>
        <end position="192"/>
    </location>
</feature>
<gene>
    <name evidence="9" type="ORF">FPZ12_000105</name>
</gene>
<evidence type="ECO:0000256" key="2">
    <source>
        <dbReference type="ARBA" id="ARBA00022676"/>
    </source>
</evidence>
<feature type="transmembrane region" description="Helical" evidence="8">
    <location>
        <begin position="253"/>
        <end position="274"/>
    </location>
</feature>
<sequence length="486" mass="49842">MMFAGRTAAAVGLGGSVLASLGALGAGATLLHDPVLTGPLLGAVRSGPGRLIATVLLYLGIALLLAAWVLLGHSARAGTTSARDVVRTAWMWCVPLLCAPPLFSTDLYTYLAQGLVAHVGLDPYTHVPAELPGPITENASGGWLAISAPYGPLQILLVKTVLAVTGEQILVGAFLTRLGIAAGLALLCWALPVLCRHLGARPERALWLTVANPLMVLCVVSGGHNDLLMIGLLAAGTALVLTGAPVAGFVSVALAAAVKAPAAIVLPFLVWVWAAQRSVGRVSGRVYFPVLVSSVSIVVATFGLCSALAGVDLGWLRTLSGNSALEPWLSIPTALGKVIGLMLHDSPDVIAVCRVLGWIVFAGLVAWLWWRSRVGGAVAVRGAAVALLAAVVLAPVAFPWYFAWPLVLGAATAWPAWRTAVAAAGSTWLVVSTCPDGKTLLPPWGFAALFVVSAGVGLLTARGESARVAEATRPITISAGARGSGD</sequence>
<evidence type="ECO:0000256" key="8">
    <source>
        <dbReference type="SAM" id="Phobius"/>
    </source>
</evidence>
<keyword evidence="10" id="KW-1185">Reference proteome</keyword>
<evidence type="ECO:0000256" key="6">
    <source>
        <dbReference type="ARBA" id="ARBA00023136"/>
    </source>
</evidence>
<dbReference type="OrthoDB" id="5242303at2"/>
<reference evidence="9" key="1">
    <citation type="submission" date="2019-09" db="EMBL/GenBank/DDBJ databases">
        <authorList>
            <person name="Teo W.F.A."/>
            <person name="Duangmal K."/>
        </authorList>
    </citation>
    <scope>NUCLEOTIDE SEQUENCE [LARGE SCALE GENOMIC DNA]</scope>
    <source>
        <strain evidence="9">K81G1</strain>
    </source>
</reference>
<name>A0A5N0VKH7_9PSEU</name>
<dbReference type="Proteomes" id="UP000319769">
    <property type="component" value="Unassembled WGS sequence"/>
</dbReference>
<evidence type="ECO:0000256" key="3">
    <source>
        <dbReference type="ARBA" id="ARBA00022679"/>
    </source>
</evidence>
<feature type="transmembrane region" description="Helical" evidence="8">
    <location>
        <begin position="227"/>
        <end position="247"/>
    </location>
</feature>
<proteinExistence type="inferred from homology"/>
<keyword evidence="2" id="KW-0328">Glycosyltransferase</keyword>
<comment type="subcellular location">
    <subcellularLocation>
        <location evidence="1">Membrane</location>
        <topology evidence="1">Multi-pass membrane protein</topology>
    </subcellularLocation>
</comment>
<dbReference type="EMBL" id="VMNW02000001">
    <property type="protein sequence ID" value="KAA9166666.1"/>
    <property type="molecule type" value="Genomic_DNA"/>
</dbReference>
<organism evidence="9 10">
    <name type="scientific">Amycolatopsis acidicola</name>
    <dbReference type="NCBI Taxonomy" id="2596893"/>
    <lineage>
        <taxon>Bacteria</taxon>
        <taxon>Bacillati</taxon>
        <taxon>Actinomycetota</taxon>
        <taxon>Actinomycetes</taxon>
        <taxon>Pseudonocardiales</taxon>
        <taxon>Pseudonocardiaceae</taxon>
        <taxon>Amycolatopsis</taxon>
    </lineage>
</organism>
<evidence type="ECO:0000256" key="5">
    <source>
        <dbReference type="ARBA" id="ARBA00022989"/>
    </source>
</evidence>
<feature type="transmembrane region" description="Helical" evidence="8">
    <location>
        <begin position="51"/>
        <end position="71"/>
    </location>
</feature>
<feature type="transmembrane region" description="Helical" evidence="8">
    <location>
        <begin position="204"/>
        <end position="220"/>
    </location>
</feature>
<keyword evidence="6 8" id="KW-0472">Membrane</keyword>
<protein>
    <recommendedName>
        <fullName evidence="11">DUF2029 domain-containing protein</fullName>
    </recommendedName>
</protein>
<feature type="transmembrane region" description="Helical" evidence="8">
    <location>
        <begin position="444"/>
        <end position="461"/>
    </location>
</feature>
<accession>A0A5N0VKH7</accession>
<evidence type="ECO:0000313" key="10">
    <source>
        <dbReference type="Proteomes" id="UP000319769"/>
    </source>
</evidence>
<evidence type="ECO:0000313" key="9">
    <source>
        <dbReference type="EMBL" id="KAA9166666.1"/>
    </source>
</evidence>
<dbReference type="NCBIfam" id="NF038066">
    <property type="entry name" value="MptB"/>
    <property type="match status" value="1"/>
</dbReference>
<keyword evidence="4 8" id="KW-0812">Transmembrane</keyword>
<dbReference type="RefSeq" id="WP_144745302.1">
    <property type="nucleotide sequence ID" value="NZ_VMNW02000001.1"/>
</dbReference>